<keyword evidence="2" id="KW-1185">Reference proteome</keyword>
<sequence length="125" mass="15002">MELNYQDILKMNNEERKDTITKFLVDLLGKKEEDQISEFKKMIGHMVKEYSDEEYVEFCELFLEIIYSMDEKNIKSIMEARLEAQFETEDLFQRKIDSTNLLAAIKKIPIEDHIIEILKKYKIMP</sequence>
<evidence type="ECO:0000313" key="2">
    <source>
        <dbReference type="Proteomes" id="UP001451606"/>
    </source>
</evidence>
<protein>
    <submittedName>
        <fullName evidence="1">Uncharacterized protein</fullName>
    </submittedName>
</protein>
<reference evidence="1 2" key="1">
    <citation type="submission" date="2023-09" db="EMBL/GenBank/DDBJ databases">
        <authorList>
            <person name="Golyshina O.V."/>
            <person name="Lunev E.A."/>
            <person name="Bargiela R."/>
            <person name="Gaines M.C."/>
            <person name="Daum B."/>
            <person name="Bale N.J."/>
            <person name="Koenen M."/>
            <person name="Sinninghe Damst J.S."/>
            <person name="Yakimov M."/>
            <person name="Golyshin P.N."/>
        </authorList>
    </citation>
    <scope>NUCLEOTIDE SEQUENCE [LARGE SCALE GENOMIC DNA]</scope>
    <source>
        <strain evidence="1 2">M1</strain>
    </source>
</reference>
<organism evidence="1 2">
    <name type="scientific">Oxyplasma meridianum</name>
    <dbReference type="NCBI Taxonomy" id="3073602"/>
    <lineage>
        <taxon>Archaea</taxon>
        <taxon>Methanobacteriati</taxon>
        <taxon>Thermoplasmatota</taxon>
        <taxon>Thermoplasmata</taxon>
        <taxon>Thermoplasmatales</taxon>
        <taxon>Thermoplasmataceae</taxon>
        <taxon>Oxyplasma</taxon>
    </lineage>
</organism>
<dbReference type="KEGG" id="omr:OXIME_001000"/>
<gene>
    <name evidence="1" type="ORF">OXIME_001000</name>
</gene>
<proteinExistence type="predicted"/>
<dbReference type="RefSeq" id="WP_393970768.1">
    <property type="nucleotide sequence ID" value="NZ_CP133772.1"/>
</dbReference>
<evidence type="ECO:0000313" key="1">
    <source>
        <dbReference type="EMBL" id="WYY00430.1"/>
    </source>
</evidence>
<name>A0AAX4NI76_9ARCH</name>
<accession>A0AAX4NI76</accession>
<dbReference type="EMBL" id="CP133772">
    <property type="protein sequence ID" value="WYY00430.1"/>
    <property type="molecule type" value="Genomic_DNA"/>
</dbReference>
<dbReference type="GeneID" id="95967736"/>
<dbReference type="AlphaFoldDB" id="A0AAX4NI76"/>
<dbReference type="Proteomes" id="UP001451606">
    <property type="component" value="Chromosome"/>
</dbReference>